<name>A0A0M0BW35_9ARCH</name>
<evidence type="ECO:0000313" key="7">
    <source>
        <dbReference type="Proteomes" id="UP000054016"/>
    </source>
</evidence>
<comment type="caution">
    <text evidence="6">The sequence shown here is derived from an EMBL/GenBank/DDBJ whole genome shotgun (WGS) entry which is preliminary data.</text>
</comment>
<evidence type="ECO:0000256" key="3">
    <source>
        <dbReference type="ARBA" id="ARBA00022989"/>
    </source>
</evidence>
<feature type="transmembrane region" description="Helical" evidence="5">
    <location>
        <begin position="286"/>
        <end position="305"/>
    </location>
</feature>
<organism evidence="6 7">
    <name type="scientific">miscellaneous Crenarchaeota group-1 archaeon SG8-32-3</name>
    <dbReference type="NCBI Taxonomy" id="1685125"/>
    <lineage>
        <taxon>Archaea</taxon>
        <taxon>Candidatus Bathyarchaeota</taxon>
        <taxon>MCG-1</taxon>
    </lineage>
</organism>
<feature type="transmembrane region" description="Helical" evidence="5">
    <location>
        <begin position="217"/>
        <end position="236"/>
    </location>
</feature>
<evidence type="ECO:0000313" key="6">
    <source>
        <dbReference type="EMBL" id="KON32386.1"/>
    </source>
</evidence>
<dbReference type="GO" id="GO:0005886">
    <property type="term" value="C:plasma membrane"/>
    <property type="evidence" value="ECO:0007669"/>
    <property type="project" value="UniProtKB-SubCell"/>
</dbReference>
<proteinExistence type="predicted"/>
<dbReference type="Proteomes" id="UP000054016">
    <property type="component" value="Unassembled WGS sequence"/>
</dbReference>
<keyword evidence="2 5" id="KW-0812">Transmembrane</keyword>
<dbReference type="PANTHER" id="PTHR42723:SF1">
    <property type="entry name" value="CHLOROPHYLL SYNTHASE, CHLOROPLASTIC"/>
    <property type="match status" value="1"/>
</dbReference>
<dbReference type="InterPro" id="IPR050475">
    <property type="entry name" value="Prenyltransferase_related"/>
</dbReference>
<sequence length="308" mass="34711">MPRKLRAYVKLLRFDSWQAWLFNFLLGCILFELPAIERFAVVLVAFLLAASAVFILNQYFDYENDRSNSLKKDLPIASGEVTPRTALTLFFVFTSISLTSAFLTDISVFLLLLAFMLLGIGYSTPPVCFKSRAGLDVVVCGVGAGVLPFLIGVQSVPLLTLELEYYWIVRRYQDVFFAVMPIFLIQCAGQIYQVVGDCEADALAEINTFAVKYGKKTALRFATVSLLVTITLPIIYELLNLSLIPFLEWYLVAFACLVPCLLYFMKRTQDASAKNFKKLRDFARRAGTGILLILILYVFVVRLVLKGF</sequence>
<feature type="transmembrane region" description="Helical" evidence="5">
    <location>
        <begin position="175"/>
        <end position="196"/>
    </location>
</feature>
<comment type="subcellular location">
    <subcellularLocation>
        <location evidence="1">Cell membrane</location>
        <topology evidence="1">Multi-pass membrane protein</topology>
    </subcellularLocation>
</comment>
<feature type="transmembrane region" description="Helical" evidence="5">
    <location>
        <begin position="106"/>
        <end position="123"/>
    </location>
</feature>
<feature type="transmembrane region" description="Helical" evidence="5">
    <location>
        <begin position="135"/>
        <end position="155"/>
    </location>
</feature>
<evidence type="ECO:0000256" key="5">
    <source>
        <dbReference type="SAM" id="Phobius"/>
    </source>
</evidence>
<feature type="transmembrane region" description="Helical" evidence="5">
    <location>
        <begin position="39"/>
        <end position="60"/>
    </location>
</feature>
<dbReference type="PATRIC" id="fig|1685125.3.peg.45"/>
<feature type="transmembrane region" description="Helical" evidence="5">
    <location>
        <begin position="81"/>
        <end position="100"/>
    </location>
</feature>
<dbReference type="PROSITE" id="PS51257">
    <property type="entry name" value="PROKAR_LIPOPROTEIN"/>
    <property type="match status" value="1"/>
</dbReference>
<dbReference type="EMBL" id="LFWV01000003">
    <property type="protein sequence ID" value="KON32386.1"/>
    <property type="molecule type" value="Genomic_DNA"/>
</dbReference>
<dbReference type="Gene3D" id="1.20.120.1780">
    <property type="entry name" value="UbiA prenyltransferase"/>
    <property type="match status" value="1"/>
</dbReference>
<gene>
    <name evidence="6" type="ORF">AC478_00390</name>
</gene>
<keyword evidence="4 5" id="KW-0472">Membrane</keyword>
<dbReference type="PANTHER" id="PTHR42723">
    <property type="entry name" value="CHLOROPHYLL SYNTHASE"/>
    <property type="match status" value="1"/>
</dbReference>
<feature type="transmembrane region" description="Helical" evidence="5">
    <location>
        <begin position="12"/>
        <end position="33"/>
    </location>
</feature>
<evidence type="ECO:0000256" key="2">
    <source>
        <dbReference type="ARBA" id="ARBA00022692"/>
    </source>
</evidence>
<dbReference type="Gene3D" id="1.10.357.140">
    <property type="entry name" value="UbiA prenyltransferase"/>
    <property type="match status" value="1"/>
</dbReference>
<evidence type="ECO:0000256" key="4">
    <source>
        <dbReference type="ARBA" id="ARBA00023136"/>
    </source>
</evidence>
<reference evidence="7" key="1">
    <citation type="submission" date="2015-06" db="EMBL/GenBank/DDBJ databases">
        <title>New insights into the roles of widespread benthic archaea in carbon and nitrogen cycling.</title>
        <authorList>
            <person name="Lazar C.S."/>
            <person name="Baker B.J."/>
            <person name="Seitz K.W."/>
            <person name="Hyde A.S."/>
            <person name="Dick G.J."/>
            <person name="Hinrichs K.-U."/>
            <person name="Teske A.P."/>
        </authorList>
    </citation>
    <scope>NUCLEOTIDE SEQUENCE [LARGE SCALE GENOMIC DNA]</scope>
</reference>
<evidence type="ECO:0008006" key="8">
    <source>
        <dbReference type="Google" id="ProtNLM"/>
    </source>
</evidence>
<evidence type="ECO:0000256" key="1">
    <source>
        <dbReference type="ARBA" id="ARBA00004651"/>
    </source>
</evidence>
<dbReference type="AlphaFoldDB" id="A0A0M0BW35"/>
<keyword evidence="3 5" id="KW-1133">Transmembrane helix</keyword>
<dbReference type="InterPro" id="IPR000537">
    <property type="entry name" value="UbiA_prenyltransferase"/>
</dbReference>
<dbReference type="Pfam" id="PF01040">
    <property type="entry name" value="UbiA"/>
    <property type="match status" value="1"/>
</dbReference>
<dbReference type="InterPro" id="IPR044878">
    <property type="entry name" value="UbiA_sf"/>
</dbReference>
<accession>A0A0M0BW35</accession>
<feature type="transmembrane region" description="Helical" evidence="5">
    <location>
        <begin position="242"/>
        <end position="265"/>
    </location>
</feature>
<protein>
    <recommendedName>
        <fullName evidence="8">Ubiquinone biosynthesis protein UbiA</fullName>
    </recommendedName>
</protein>
<dbReference type="GO" id="GO:0016765">
    <property type="term" value="F:transferase activity, transferring alkyl or aryl (other than methyl) groups"/>
    <property type="evidence" value="ECO:0007669"/>
    <property type="project" value="InterPro"/>
</dbReference>